<dbReference type="InterPro" id="IPR000683">
    <property type="entry name" value="Gfo/Idh/MocA-like_OxRdtase_N"/>
</dbReference>
<comment type="similarity">
    <text evidence="1">Belongs to the Gfo/Idh/MocA family.</text>
</comment>
<organism evidence="4 5">
    <name type="scientific">Leucosporidium creatinivorum</name>
    <dbReference type="NCBI Taxonomy" id="106004"/>
    <lineage>
        <taxon>Eukaryota</taxon>
        <taxon>Fungi</taxon>
        <taxon>Dikarya</taxon>
        <taxon>Basidiomycota</taxon>
        <taxon>Pucciniomycotina</taxon>
        <taxon>Microbotryomycetes</taxon>
        <taxon>Leucosporidiales</taxon>
        <taxon>Leucosporidium</taxon>
    </lineage>
</organism>
<keyword evidence="5" id="KW-1185">Reference proteome</keyword>
<dbReference type="Gene3D" id="3.40.50.720">
    <property type="entry name" value="NAD(P)-binding Rossmann-like Domain"/>
    <property type="match status" value="1"/>
</dbReference>
<dbReference type="OrthoDB" id="64915at2759"/>
<dbReference type="EMBL" id="MCGR01000006">
    <property type="protein sequence ID" value="ORY89324.1"/>
    <property type="molecule type" value="Genomic_DNA"/>
</dbReference>
<evidence type="ECO:0000256" key="1">
    <source>
        <dbReference type="ARBA" id="ARBA00010928"/>
    </source>
</evidence>
<dbReference type="SUPFAM" id="SSF51735">
    <property type="entry name" value="NAD(P)-binding Rossmann-fold domains"/>
    <property type="match status" value="1"/>
</dbReference>
<dbReference type="GO" id="GO:0016491">
    <property type="term" value="F:oxidoreductase activity"/>
    <property type="evidence" value="ECO:0007669"/>
    <property type="project" value="TreeGrafter"/>
</dbReference>
<sequence length="359" mass="38977">MHSATNIALVGGGNFAKGAHLPAIAQVPGLNLLALCSRSSELLPSVPSLDVYFDSPASPGSSFDDLLARKDITTLVIGLPIPHQPAYIERAWAAGKHVLSEKPVAKNIKEAKRLIELYEKEYRPKGLIWAVMEQFVYEPGFDKARELLAEGAIGDLRMFSLEYNNFIAPDNKSHETAWRKTPEFQGGFLLDGGVHTIAALRHMFPAPHSLTSISAFTTAIQPHLPPADTLHAMVRTASAIGTIKIAWGVESSVTRRYEFLGSEGRLEVEFLPPPKIGEQEARKVILTPVKGEQQVVTLLADAMRSEFDFFARALAGGVGSEAEMEVQKRSGSRATLRDVEVVEKALSSGGSVQQLAEGL</sequence>
<dbReference type="InterPro" id="IPR055170">
    <property type="entry name" value="GFO_IDH_MocA-like_dom"/>
</dbReference>
<dbReference type="PANTHER" id="PTHR42840">
    <property type="entry name" value="NAD(P)-BINDING ROSSMANN-FOLD SUPERFAMILY PROTEIN-RELATED"/>
    <property type="match status" value="1"/>
</dbReference>
<proteinExistence type="inferred from homology"/>
<dbReference type="Proteomes" id="UP000193467">
    <property type="component" value="Unassembled WGS sequence"/>
</dbReference>
<evidence type="ECO:0000313" key="5">
    <source>
        <dbReference type="Proteomes" id="UP000193467"/>
    </source>
</evidence>
<dbReference type="GO" id="GO:0000166">
    <property type="term" value="F:nucleotide binding"/>
    <property type="evidence" value="ECO:0007669"/>
    <property type="project" value="InterPro"/>
</dbReference>
<reference evidence="4 5" key="1">
    <citation type="submission" date="2016-07" db="EMBL/GenBank/DDBJ databases">
        <title>Pervasive Adenine N6-methylation of Active Genes in Fungi.</title>
        <authorList>
            <consortium name="DOE Joint Genome Institute"/>
            <person name="Mondo S.J."/>
            <person name="Dannebaum R.O."/>
            <person name="Kuo R.C."/>
            <person name="Labutti K."/>
            <person name="Haridas S."/>
            <person name="Kuo A."/>
            <person name="Salamov A."/>
            <person name="Ahrendt S.R."/>
            <person name="Lipzen A."/>
            <person name="Sullivan W."/>
            <person name="Andreopoulos W.B."/>
            <person name="Clum A."/>
            <person name="Lindquist E."/>
            <person name="Daum C."/>
            <person name="Ramamoorthy G.K."/>
            <person name="Gryganskyi A."/>
            <person name="Culley D."/>
            <person name="Magnuson J.K."/>
            <person name="James T.Y."/>
            <person name="O'Malley M.A."/>
            <person name="Stajich J.E."/>
            <person name="Spatafora J.W."/>
            <person name="Visel A."/>
            <person name="Grigoriev I.V."/>
        </authorList>
    </citation>
    <scope>NUCLEOTIDE SEQUENCE [LARGE SCALE GENOMIC DNA]</scope>
    <source>
        <strain evidence="4 5">62-1032</strain>
    </source>
</reference>
<comment type="caution">
    <text evidence="4">The sequence shown here is derived from an EMBL/GenBank/DDBJ whole genome shotgun (WGS) entry which is preliminary data.</text>
</comment>
<accession>A0A1Y2FZ19</accession>
<dbReference type="AlphaFoldDB" id="A0A1Y2FZ19"/>
<evidence type="ECO:0000313" key="4">
    <source>
        <dbReference type="EMBL" id="ORY89324.1"/>
    </source>
</evidence>
<gene>
    <name evidence="4" type="ORF">BCR35DRAFT_300458</name>
</gene>
<dbReference type="InterPro" id="IPR036291">
    <property type="entry name" value="NAD(P)-bd_dom_sf"/>
</dbReference>
<dbReference type="Gene3D" id="3.30.360.10">
    <property type="entry name" value="Dihydrodipicolinate Reductase, domain 2"/>
    <property type="match status" value="1"/>
</dbReference>
<evidence type="ECO:0000259" key="3">
    <source>
        <dbReference type="Pfam" id="PF22725"/>
    </source>
</evidence>
<dbReference type="STRING" id="106004.A0A1Y2FZ19"/>
<dbReference type="SUPFAM" id="SSF55347">
    <property type="entry name" value="Glyceraldehyde-3-phosphate dehydrogenase-like, C-terminal domain"/>
    <property type="match status" value="1"/>
</dbReference>
<dbReference type="Pfam" id="PF22725">
    <property type="entry name" value="GFO_IDH_MocA_C3"/>
    <property type="match status" value="1"/>
</dbReference>
<name>A0A1Y2FZ19_9BASI</name>
<protein>
    <submittedName>
        <fullName evidence="4">Uncharacterized protein</fullName>
    </submittedName>
</protein>
<dbReference type="Pfam" id="PF01408">
    <property type="entry name" value="GFO_IDH_MocA"/>
    <property type="match status" value="1"/>
</dbReference>
<dbReference type="InParanoid" id="A0A1Y2FZ19"/>
<evidence type="ECO:0000259" key="2">
    <source>
        <dbReference type="Pfam" id="PF01408"/>
    </source>
</evidence>
<feature type="domain" description="GFO/IDH/MocA-like oxidoreductase" evidence="3">
    <location>
        <begin position="141"/>
        <end position="267"/>
    </location>
</feature>
<feature type="domain" description="Gfo/Idh/MocA-like oxidoreductase N-terminal" evidence="2">
    <location>
        <begin position="6"/>
        <end position="121"/>
    </location>
</feature>
<dbReference type="GO" id="GO:0006740">
    <property type="term" value="P:NADPH regeneration"/>
    <property type="evidence" value="ECO:0007669"/>
    <property type="project" value="TreeGrafter"/>
</dbReference>
<dbReference type="PANTHER" id="PTHR42840:SF5">
    <property type="entry name" value="NAD(P)-BINDING ROSSMANN-FOLD SUPERFAMILY PROTEIN"/>
    <property type="match status" value="1"/>
</dbReference>
<dbReference type="GO" id="GO:0005737">
    <property type="term" value="C:cytoplasm"/>
    <property type="evidence" value="ECO:0007669"/>
    <property type="project" value="TreeGrafter"/>
</dbReference>